<name>A0A6C0KKF4_9ZZZZ</name>
<dbReference type="PANTHER" id="PTHR13914:SF0">
    <property type="entry name" value="PROLINE DEHYDROGENASE 1, MITOCHONDRIAL"/>
    <property type="match status" value="1"/>
</dbReference>
<dbReference type="InterPro" id="IPR029041">
    <property type="entry name" value="FAD-linked_oxidoreductase-like"/>
</dbReference>
<dbReference type="Pfam" id="PF01619">
    <property type="entry name" value="Pro_dh"/>
    <property type="match status" value="1"/>
</dbReference>
<dbReference type="GO" id="GO:0005739">
    <property type="term" value="C:mitochondrion"/>
    <property type="evidence" value="ECO:0007669"/>
    <property type="project" value="TreeGrafter"/>
</dbReference>
<dbReference type="SUPFAM" id="SSF51730">
    <property type="entry name" value="FAD-linked oxidoreductase"/>
    <property type="match status" value="1"/>
</dbReference>
<dbReference type="GO" id="GO:0010133">
    <property type="term" value="P:L-proline catabolic process to L-glutamate"/>
    <property type="evidence" value="ECO:0007669"/>
    <property type="project" value="TreeGrafter"/>
</dbReference>
<dbReference type="EMBL" id="MN740916">
    <property type="protein sequence ID" value="QHU17651.1"/>
    <property type="molecule type" value="Genomic_DNA"/>
</dbReference>
<dbReference type="Gene3D" id="3.20.20.220">
    <property type="match status" value="1"/>
</dbReference>
<dbReference type="GO" id="GO:0004657">
    <property type="term" value="F:proline dehydrogenase activity"/>
    <property type="evidence" value="ECO:0007669"/>
    <property type="project" value="InterPro"/>
</dbReference>
<dbReference type="InterPro" id="IPR002872">
    <property type="entry name" value="Proline_DH_dom"/>
</dbReference>
<dbReference type="AlphaFoldDB" id="A0A6C0KKF4"/>
<evidence type="ECO:0000259" key="2">
    <source>
        <dbReference type="Pfam" id="PF01619"/>
    </source>
</evidence>
<organism evidence="3">
    <name type="scientific">viral metagenome</name>
    <dbReference type="NCBI Taxonomy" id="1070528"/>
    <lineage>
        <taxon>unclassified sequences</taxon>
        <taxon>metagenomes</taxon>
        <taxon>organismal metagenomes</taxon>
    </lineage>
</organism>
<dbReference type="GO" id="GO:0071949">
    <property type="term" value="F:FAD binding"/>
    <property type="evidence" value="ECO:0007669"/>
    <property type="project" value="TreeGrafter"/>
</dbReference>
<evidence type="ECO:0000256" key="1">
    <source>
        <dbReference type="ARBA" id="ARBA00023002"/>
    </source>
</evidence>
<dbReference type="PANTHER" id="PTHR13914">
    <property type="entry name" value="PROLINE OXIDASE"/>
    <property type="match status" value="1"/>
</dbReference>
<protein>
    <recommendedName>
        <fullName evidence="2">Proline dehydrogenase domain-containing protein</fullName>
    </recommendedName>
</protein>
<accession>A0A6C0KKF4</accession>
<sequence>MNFVNKFTCTPSQLGRMIMKLRSQNTPPIIDYVRESSNYDNFNEIKDKICTYPTNTFSIKLSTLGVDVSENKCAAQLESLIHYASQMGSTIMIDAEQHDIQDRIDSLTDYYMQISNIEKVIVYKTYQMYKKGANKKLMEDLTMKRNYRLGVKLVRGAYLYQDKRFGVLCKNEREAHEQYDQGILDFVYHGTTEDKLLCATHNARSVYLARYYIDHNGLNNISFAQLLGMCDYMTNDLQSRGYKTYKYLPYGEFRESVPYLLRRIYENYPMIRYLY</sequence>
<keyword evidence="1" id="KW-0560">Oxidoreductase</keyword>
<dbReference type="InterPro" id="IPR015659">
    <property type="entry name" value="Proline_oxidase"/>
</dbReference>
<evidence type="ECO:0000313" key="3">
    <source>
        <dbReference type="EMBL" id="QHU17651.1"/>
    </source>
</evidence>
<feature type="domain" description="Proline dehydrogenase" evidence="2">
    <location>
        <begin position="48"/>
        <end position="267"/>
    </location>
</feature>
<proteinExistence type="predicted"/>
<reference evidence="3" key="1">
    <citation type="journal article" date="2020" name="Nature">
        <title>Giant virus diversity and host interactions through global metagenomics.</title>
        <authorList>
            <person name="Schulz F."/>
            <person name="Roux S."/>
            <person name="Paez-Espino D."/>
            <person name="Jungbluth S."/>
            <person name="Walsh D.A."/>
            <person name="Denef V.J."/>
            <person name="McMahon K.D."/>
            <person name="Konstantinidis K.T."/>
            <person name="Eloe-Fadrosh E.A."/>
            <person name="Kyrpides N.C."/>
            <person name="Woyke T."/>
        </authorList>
    </citation>
    <scope>NUCLEOTIDE SEQUENCE</scope>
    <source>
        <strain evidence="3">GVMAG-S-3300012919-55</strain>
    </source>
</reference>